<dbReference type="EMBL" id="MSIF01000017">
    <property type="protein sequence ID" value="OLF07197.1"/>
    <property type="molecule type" value="Genomic_DNA"/>
</dbReference>
<evidence type="ECO:0000313" key="3">
    <source>
        <dbReference type="EMBL" id="OLF07197.1"/>
    </source>
</evidence>
<dbReference type="InterPro" id="IPR029052">
    <property type="entry name" value="Metallo-depent_PP-like"/>
</dbReference>
<dbReference type="OrthoDB" id="9795624at2"/>
<dbReference type="PANTHER" id="PTHR37031">
    <property type="entry name" value="METALLOPHOSPHATASE BINDING DOMAIN PROTEIN"/>
    <property type="match status" value="1"/>
</dbReference>
<dbReference type="InterPro" id="IPR018946">
    <property type="entry name" value="PhoD-like_MPP"/>
</dbReference>
<name>A0A7Z0WH77_9PSEU</name>
<proteinExistence type="predicted"/>
<feature type="domain" description="DUF7800" evidence="2">
    <location>
        <begin position="1"/>
        <end position="80"/>
    </location>
</feature>
<gene>
    <name evidence="3" type="ORF">BLA60_28770</name>
</gene>
<comment type="caution">
    <text evidence="3">The sequence shown here is derived from an EMBL/GenBank/DDBJ whole genome shotgun (WGS) entry which is preliminary data.</text>
</comment>
<dbReference type="RefSeq" id="WP_075136140.1">
    <property type="nucleotide sequence ID" value="NZ_MSIF01000017.1"/>
</dbReference>
<sequence length="532" mass="59101">MPALTLGPLLRHVDSTSATIWVETDAPATVTVAGTDTPTFTVAGHHYALVVLTGLAPGTSTPYEVALDGEVVWPPPEFPPSRIRTFPEGGDPRFSMLFGTCRMPDTADPAEQRRFGIDALAAYAHRMRTEPDHTWPDALLLAGDQIYADETTTATRAWLATRRDVTRPPGHEVANFEEYTHLYHESWSTPDVRWLLSTVPTSMLLDDHDVRDDWNTSQAWRGQMAGKPWWPERELAALMSYWVYQHLGNLSPTELAQDPVHREVRTGDVTAALRDLAERAVREVNGHKEVRWSYCRDFGTVRLLAIDTRAGRTFTPRAMLSDAEFTWLEQHADGDHDHLLIGTSLPWLMPHAISDLQSVNEVACRRPGWRGALAERVRQAGDLEHWPSFRDSADRLTRLILGAAKGNAATVTVLSGDVHHVYAARARFPEPVGASVHQLVCSPLHNQVPWTLRPPLRAGWWRPVAAIARWWARVAGVAPLPVTWTRTTGPHFGNAIAVLHVEGRRAKVVVERATGTPDAPALEPLTTVGLTD</sequence>
<feature type="domain" description="PhoD-like phosphatase metallophosphatase" evidence="1">
    <location>
        <begin position="122"/>
        <end position="447"/>
    </location>
</feature>
<dbReference type="SUPFAM" id="SSF56300">
    <property type="entry name" value="Metallo-dependent phosphatases"/>
    <property type="match status" value="1"/>
</dbReference>
<dbReference type="AlphaFoldDB" id="A0A7Z0WH77"/>
<organism evidence="3 4">
    <name type="scientific">Actinophytocola xinjiangensis</name>
    <dbReference type="NCBI Taxonomy" id="485602"/>
    <lineage>
        <taxon>Bacteria</taxon>
        <taxon>Bacillati</taxon>
        <taxon>Actinomycetota</taxon>
        <taxon>Actinomycetes</taxon>
        <taxon>Pseudonocardiales</taxon>
        <taxon>Pseudonocardiaceae</taxon>
    </lineage>
</organism>
<evidence type="ECO:0000313" key="4">
    <source>
        <dbReference type="Proteomes" id="UP000185696"/>
    </source>
</evidence>
<evidence type="ECO:0000259" key="1">
    <source>
        <dbReference type="Pfam" id="PF09423"/>
    </source>
</evidence>
<keyword evidence="4" id="KW-1185">Reference proteome</keyword>
<dbReference type="InterPro" id="IPR038607">
    <property type="entry name" value="PhoD-like_sf"/>
</dbReference>
<dbReference type="Proteomes" id="UP000185696">
    <property type="component" value="Unassembled WGS sequence"/>
</dbReference>
<dbReference type="Pfam" id="PF09423">
    <property type="entry name" value="PhoD"/>
    <property type="match status" value="1"/>
</dbReference>
<dbReference type="InterPro" id="IPR056702">
    <property type="entry name" value="DUF7800"/>
</dbReference>
<dbReference type="Gene3D" id="3.60.21.70">
    <property type="entry name" value="PhoD-like phosphatase"/>
    <property type="match status" value="1"/>
</dbReference>
<evidence type="ECO:0000259" key="2">
    <source>
        <dbReference type="Pfam" id="PF25077"/>
    </source>
</evidence>
<dbReference type="PANTHER" id="PTHR37031:SF2">
    <property type="entry name" value="PHOD-LIKE PHOSPHATASE METALLOPHOSPHATASE DOMAIN-CONTAINING PROTEIN"/>
    <property type="match status" value="1"/>
</dbReference>
<protein>
    <submittedName>
        <fullName evidence="3">Phosphodiesterase</fullName>
    </submittedName>
</protein>
<dbReference type="CDD" id="cd07389">
    <property type="entry name" value="MPP_PhoD"/>
    <property type="match status" value="1"/>
</dbReference>
<reference evidence="3 4" key="1">
    <citation type="submission" date="2016-12" db="EMBL/GenBank/DDBJ databases">
        <title>The draft genome sequence of Actinophytocola xinjiangensis.</title>
        <authorList>
            <person name="Wang W."/>
            <person name="Yuan L."/>
        </authorList>
    </citation>
    <scope>NUCLEOTIDE SEQUENCE [LARGE SCALE GENOMIC DNA]</scope>
    <source>
        <strain evidence="3 4">CGMCC 4.4663</strain>
    </source>
</reference>
<accession>A0A7Z0WH77</accession>
<dbReference type="Pfam" id="PF25077">
    <property type="entry name" value="DUF7800"/>
    <property type="match status" value="1"/>
</dbReference>